<gene>
    <name evidence="1" type="ORF">KC19_4G259300</name>
</gene>
<organism evidence="1 2">
    <name type="scientific">Ceratodon purpureus</name>
    <name type="common">Fire moss</name>
    <name type="synonym">Dicranum purpureum</name>
    <dbReference type="NCBI Taxonomy" id="3225"/>
    <lineage>
        <taxon>Eukaryota</taxon>
        <taxon>Viridiplantae</taxon>
        <taxon>Streptophyta</taxon>
        <taxon>Embryophyta</taxon>
        <taxon>Bryophyta</taxon>
        <taxon>Bryophytina</taxon>
        <taxon>Bryopsida</taxon>
        <taxon>Dicranidae</taxon>
        <taxon>Pseudoditrichales</taxon>
        <taxon>Ditrichaceae</taxon>
        <taxon>Ceratodon</taxon>
    </lineage>
</organism>
<dbReference type="EMBL" id="CM026424">
    <property type="protein sequence ID" value="KAG0581534.1"/>
    <property type="molecule type" value="Genomic_DNA"/>
</dbReference>
<evidence type="ECO:0000313" key="2">
    <source>
        <dbReference type="Proteomes" id="UP000822688"/>
    </source>
</evidence>
<reference evidence="1" key="1">
    <citation type="submission" date="2020-06" db="EMBL/GenBank/DDBJ databases">
        <title>WGS assembly of Ceratodon purpureus strain R40.</title>
        <authorList>
            <person name="Carey S.B."/>
            <person name="Jenkins J."/>
            <person name="Shu S."/>
            <person name="Lovell J.T."/>
            <person name="Sreedasyam A."/>
            <person name="Maumus F."/>
            <person name="Tiley G.P."/>
            <person name="Fernandez-Pozo N."/>
            <person name="Barry K."/>
            <person name="Chen C."/>
            <person name="Wang M."/>
            <person name="Lipzen A."/>
            <person name="Daum C."/>
            <person name="Saski C.A."/>
            <person name="Payton A.C."/>
            <person name="Mcbreen J.C."/>
            <person name="Conrad R.E."/>
            <person name="Kollar L.M."/>
            <person name="Olsson S."/>
            <person name="Huttunen S."/>
            <person name="Landis J.B."/>
            <person name="Wickett N.J."/>
            <person name="Johnson M.G."/>
            <person name="Rensing S.A."/>
            <person name="Grimwood J."/>
            <person name="Schmutz J."/>
            <person name="Mcdaniel S.F."/>
        </authorList>
    </citation>
    <scope>NUCLEOTIDE SEQUENCE</scope>
    <source>
        <strain evidence="1">R40</strain>
    </source>
</reference>
<dbReference type="Proteomes" id="UP000822688">
    <property type="component" value="Chromosome 4"/>
</dbReference>
<comment type="caution">
    <text evidence="1">The sequence shown here is derived from an EMBL/GenBank/DDBJ whole genome shotgun (WGS) entry which is preliminary data.</text>
</comment>
<evidence type="ECO:0000313" key="1">
    <source>
        <dbReference type="EMBL" id="KAG0581534.1"/>
    </source>
</evidence>
<name>A0A8T0ICQ6_CERPU</name>
<dbReference type="AlphaFoldDB" id="A0A8T0ICQ6"/>
<proteinExistence type="predicted"/>
<protein>
    <submittedName>
        <fullName evidence="1">Uncharacterized protein</fullName>
    </submittedName>
</protein>
<keyword evidence="2" id="KW-1185">Reference proteome</keyword>
<sequence>MAKRYMLCCGGYEKQSLMRIPEGVYFPSLSSSTMIQGTEEYELECTDFPCYTL</sequence>
<accession>A0A8T0ICQ6</accession>